<gene>
    <name evidence="1" type="ORF">HMPREF0860_1489</name>
</gene>
<organism evidence="1 2">
    <name type="scientific">Treponema socranskii subsp. socranskii VPI DR56BR1116 = ATCC 35536</name>
    <dbReference type="NCBI Taxonomy" id="1125725"/>
    <lineage>
        <taxon>Bacteria</taxon>
        <taxon>Pseudomonadati</taxon>
        <taxon>Spirochaetota</taxon>
        <taxon>Spirochaetia</taxon>
        <taxon>Spirochaetales</taxon>
        <taxon>Treponemataceae</taxon>
        <taxon>Treponema</taxon>
    </lineage>
</organism>
<sequence>MKVCGFLTDCRRKERQHTFMRITVLHCYFSIIELLLKTG</sequence>
<evidence type="ECO:0000313" key="2">
    <source>
        <dbReference type="Proteomes" id="UP000016646"/>
    </source>
</evidence>
<keyword evidence="2" id="KW-1185">Reference proteome</keyword>
<proteinExistence type="predicted"/>
<dbReference type="Proteomes" id="UP000016646">
    <property type="component" value="Unassembled WGS sequence"/>
</dbReference>
<accession>A0ABN0P5V3</accession>
<name>A0ABN0P5V3_TRESO</name>
<comment type="caution">
    <text evidence="1">The sequence shown here is derived from an EMBL/GenBank/DDBJ whole genome shotgun (WGS) entry which is preliminary data.</text>
</comment>
<reference evidence="1 2" key="1">
    <citation type="submission" date="2013-08" db="EMBL/GenBank/DDBJ databases">
        <authorList>
            <person name="Durkin A.S."/>
            <person name="Haft D.R."/>
            <person name="McCorrison J."/>
            <person name="Torralba M."/>
            <person name="Gillis M."/>
            <person name="Haft D.H."/>
            <person name="Methe B."/>
            <person name="Sutton G."/>
            <person name="Nelson K.E."/>
        </authorList>
    </citation>
    <scope>NUCLEOTIDE SEQUENCE [LARGE SCALE GENOMIC DNA]</scope>
    <source>
        <strain evidence="1 2">ATCC 35536</strain>
    </source>
</reference>
<evidence type="ECO:0008006" key="3">
    <source>
        <dbReference type="Google" id="ProtNLM"/>
    </source>
</evidence>
<evidence type="ECO:0000313" key="1">
    <source>
        <dbReference type="EMBL" id="ERK04079.1"/>
    </source>
</evidence>
<protein>
    <recommendedName>
        <fullName evidence="3">Lipoprotein</fullName>
    </recommendedName>
</protein>
<dbReference type="EMBL" id="AVQI01000028">
    <property type="protein sequence ID" value="ERK04079.1"/>
    <property type="molecule type" value="Genomic_DNA"/>
</dbReference>